<feature type="transmembrane region" description="Helical" evidence="1">
    <location>
        <begin position="338"/>
        <end position="355"/>
    </location>
</feature>
<keyword evidence="1" id="KW-1133">Transmembrane helix</keyword>
<dbReference type="PANTHER" id="PTHR32063">
    <property type="match status" value="1"/>
</dbReference>
<dbReference type="Pfam" id="PF00873">
    <property type="entry name" value="ACR_tran"/>
    <property type="match status" value="1"/>
</dbReference>
<dbReference type="AlphaFoldDB" id="A0A8J7MS93"/>
<feature type="transmembrane region" description="Helical" evidence="1">
    <location>
        <begin position="17"/>
        <end position="34"/>
    </location>
</feature>
<dbReference type="Gene3D" id="3.30.70.1320">
    <property type="entry name" value="Multidrug efflux transporter AcrB pore domain like"/>
    <property type="match status" value="1"/>
</dbReference>
<feature type="transmembrane region" description="Helical" evidence="1">
    <location>
        <begin position="905"/>
        <end position="928"/>
    </location>
</feature>
<dbReference type="Gene3D" id="3.30.70.1430">
    <property type="entry name" value="Multidrug efflux transporter AcrB pore domain"/>
    <property type="match status" value="2"/>
</dbReference>
<accession>A0A8J7MS93</accession>
<dbReference type="Gene3D" id="3.30.2090.10">
    <property type="entry name" value="Multidrug efflux transporter AcrB TolC docking domain, DN and DC subdomains"/>
    <property type="match status" value="2"/>
</dbReference>
<dbReference type="SUPFAM" id="SSF82866">
    <property type="entry name" value="Multidrug efflux transporter AcrB transmembrane domain"/>
    <property type="match status" value="2"/>
</dbReference>
<dbReference type="InterPro" id="IPR027463">
    <property type="entry name" value="AcrB_DN_DC_subdom"/>
</dbReference>
<sequence>MKAGFNLSDWALRHRSFLWYLMVVSLVAGTLSYLSMGREEDPSFTIKTMIVTAALPGATAEETVTQVTDRIEKKLQDLDNLKDTRSVTGPGQAVVYIELRDDTPAADVPVTWTRVRQLMSDIRGDFPKEFAGFAFADDFGDVYGNIYAFTYDGFSPREVKDRVEDVRAAVLQLPDSGKVDLIGTRDQVVHLEFSSRKLAALGLDRETVLATLAGENAITPSGTIQTGAEQVLVRVTGQFTSPEALANTTLRVGDVFFALSDVADVIPGYVDPPTSLIRFDGKPAVGLIVGMRKGGNIVSFGEELDTLMAKVETNLPVGIELHKVADQPHVVEESVNHFIRALVEAVVIVLAVSFISLGWRAGLVVTMAIPLVLAMTFVVLDQMGITLQRISLGALIIALGLLVDDAMIAIETMISRMELGESREKAASYAWTSIAFPMLSGTLVTVAGFIPIGLNSSAAGEYTRSLFYVIAISLVLSWVVAVLFAPILGTTFLPRDLAHHASGPGRLRRGFRRVLLWAMRAKWLTIAVTVAVFALSVFGMKFVEQQFFPTSDRPEIIVDVTARQNASFAATDAAMAKLEAWLATKEEATFWTTYVGRGAPRFILALDVPTPGPNMGQIVIMTPDLAARDKLKAEIREYGKTLTGIEVYPKYIELGPPVGKPVQYRLSGPDPEALRDKARDLAALLATDARLTNIALDWNEPARVVRVAVDGSRLRQLGLTQSDVAKALYSLHEGVAVTELRDGKTLIDVIARGNQADRTTLAALSNLQLGNAEGQPVPLSSFARLEWVTEQPVIYMRDRVPTVTVKAAVATKDQPATIVAALAPQIDAMAAALPPGYGLQTAGTVLSSGESQGPIAAVVPVMLLILVTLVMIQMQSFRLTFIVLTVAPLGLIGVVAALLPSGAPMGFVAILGVLALVGILIRNSIILVQEVEDLIRHGKTRWDALFEASDSRARPILLTAAAASLALIPISRQVFWGPMAYAMMGGIIAGTLITLLFAPALYCAVFGLRQPREEPAP</sequence>
<evidence type="ECO:0000313" key="2">
    <source>
        <dbReference type="EMBL" id="MBL4927734.1"/>
    </source>
</evidence>
<dbReference type="Gene3D" id="1.20.1640.10">
    <property type="entry name" value="Multidrug efflux transporter AcrB transmembrane domain"/>
    <property type="match status" value="2"/>
</dbReference>
<organism evidence="2 3">
    <name type="scientific">Fuscibacter oryzae</name>
    <dbReference type="NCBI Taxonomy" id="2803939"/>
    <lineage>
        <taxon>Bacteria</taxon>
        <taxon>Pseudomonadati</taxon>
        <taxon>Pseudomonadota</taxon>
        <taxon>Alphaproteobacteria</taxon>
        <taxon>Rhodobacterales</taxon>
        <taxon>Paracoccaceae</taxon>
        <taxon>Fuscibacter</taxon>
    </lineage>
</organism>
<comment type="caution">
    <text evidence="2">The sequence shown here is derived from an EMBL/GenBank/DDBJ whole genome shotgun (WGS) entry which is preliminary data.</text>
</comment>
<dbReference type="RefSeq" id="WP_202658882.1">
    <property type="nucleotide sequence ID" value="NZ_JAESVP010000003.1"/>
</dbReference>
<feature type="transmembrane region" description="Helical" evidence="1">
    <location>
        <begin position="956"/>
        <end position="975"/>
    </location>
</feature>
<gene>
    <name evidence="2" type="ORF">JI744_06415</name>
</gene>
<name>A0A8J7MS93_9RHOB</name>
<dbReference type="GO" id="GO:0042910">
    <property type="term" value="F:xenobiotic transmembrane transporter activity"/>
    <property type="evidence" value="ECO:0007669"/>
    <property type="project" value="TreeGrafter"/>
</dbReference>
<dbReference type="PANTHER" id="PTHR32063:SF64">
    <property type="entry name" value="ACRB_ACRD_ACRF FAMILY PROTEIN"/>
    <property type="match status" value="1"/>
</dbReference>
<feature type="transmembrane region" description="Helical" evidence="1">
    <location>
        <begin position="853"/>
        <end position="872"/>
    </location>
</feature>
<dbReference type="GO" id="GO:0005886">
    <property type="term" value="C:plasma membrane"/>
    <property type="evidence" value="ECO:0007669"/>
    <property type="project" value="TreeGrafter"/>
</dbReference>
<feature type="transmembrane region" description="Helical" evidence="1">
    <location>
        <begin position="816"/>
        <end position="833"/>
    </location>
</feature>
<feature type="transmembrane region" description="Helical" evidence="1">
    <location>
        <begin position="361"/>
        <end position="380"/>
    </location>
</feature>
<dbReference type="InterPro" id="IPR001036">
    <property type="entry name" value="Acrflvin-R"/>
</dbReference>
<dbReference type="Proteomes" id="UP000619033">
    <property type="component" value="Unassembled WGS sequence"/>
</dbReference>
<dbReference type="PRINTS" id="PR00702">
    <property type="entry name" value="ACRIFLAVINRP"/>
</dbReference>
<feature type="transmembrane region" description="Helical" evidence="1">
    <location>
        <begin position="434"/>
        <end position="454"/>
    </location>
</feature>
<evidence type="ECO:0000313" key="3">
    <source>
        <dbReference type="Proteomes" id="UP000619033"/>
    </source>
</evidence>
<feature type="transmembrane region" description="Helical" evidence="1">
    <location>
        <begin position="981"/>
        <end position="1008"/>
    </location>
</feature>
<dbReference type="SUPFAM" id="SSF82693">
    <property type="entry name" value="Multidrug efflux transporter AcrB pore domain, PN1, PN2, PC1 and PC2 subdomains"/>
    <property type="match status" value="3"/>
</dbReference>
<dbReference type="EMBL" id="JAESVP010000003">
    <property type="protein sequence ID" value="MBL4927734.1"/>
    <property type="molecule type" value="Genomic_DNA"/>
</dbReference>
<feature type="transmembrane region" description="Helical" evidence="1">
    <location>
        <begin position="392"/>
        <end position="414"/>
    </location>
</feature>
<keyword evidence="1" id="KW-0472">Membrane</keyword>
<feature type="transmembrane region" description="Helical" evidence="1">
    <location>
        <begin position="466"/>
        <end position="488"/>
    </location>
</feature>
<feature type="transmembrane region" description="Helical" evidence="1">
    <location>
        <begin position="879"/>
        <end position="899"/>
    </location>
</feature>
<evidence type="ECO:0000256" key="1">
    <source>
        <dbReference type="SAM" id="Phobius"/>
    </source>
</evidence>
<reference evidence="2" key="1">
    <citation type="submission" date="2021-01" db="EMBL/GenBank/DDBJ databases">
        <title>Genome seq and assembly of Tabrizicola sp. KVB23.</title>
        <authorList>
            <person name="Chhetri G."/>
        </authorList>
    </citation>
    <scope>NUCLEOTIDE SEQUENCE</scope>
    <source>
        <strain evidence="2">KVB23</strain>
    </source>
</reference>
<protein>
    <submittedName>
        <fullName evidence="2">Efflux RND transporter permease subunit</fullName>
    </submittedName>
</protein>
<keyword evidence="3" id="KW-1185">Reference proteome</keyword>
<dbReference type="Gene3D" id="3.30.70.1440">
    <property type="entry name" value="Multidrug efflux transporter AcrB pore domain"/>
    <property type="match status" value="1"/>
</dbReference>
<proteinExistence type="predicted"/>
<keyword evidence="1" id="KW-0812">Transmembrane</keyword>
<dbReference type="SUPFAM" id="SSF82714">
    <property type="entry name" value="Multidrug efflux transporter AcrB TolC docking domain, DN and DC subdomains"/>
    <property type="match status" value="2"/>
</dbReference>
<feature type="transmembrane region" description="Helical" evidence="1">
    <location>
        <begin position="523"/>
        <end position="543"/>
    </location>
</feature>